<dbReference type="AlphaFoldDB" id="A0A1G6ZS32"/>
<sequence length="160" mass="19173">MPDNKIVLTFEDDEEEELPLGLCRLTYPMEDFQFFYKLNRLNDFKFCRTKDIVIKRGYYKAFFSRFEAYDSRNKTHYIVVVNRSHTVEEVEQRMNLFSGIEHTEYLFSDRALVDYILLTKGGFGDFSLILLPKEEVLQVEELVLSSRHELFDIIQCDYYD</sequence>
<reference evidence="1 2" key="1">
    <citation type="submission" date="2016-10" db="EMBL/GenBank/DDBJ databases">
        <authorList>
            <person name="de Groot N.N."/>
        </authorList>
    </citation>
    <scope>NUCLEOTIDE SEQUENCE [LARGE SCALE GENOMIC DNA]</scope>
    <source>
        <strain evidence="1 2">DSM 24015</strain>
    </source>
</reference>
<dbReference type="NCBIfam" id="NF033205">
    <property type="entry name" value="IPExxxVDY"/>
    <property type="match status" value="1"/>
</dbReference>
<dbReference type="EMBL" id="FNAS01000002">
    <property type="protein sequence ID" value="SDE05331.1"/>
    <property type="molecule type" value="Genomic_DNA"/>
</dbReference>
<dbReference type="RefSeq" id="WP_092735894.1">
    <property type="nucleotide sequence ID" value="NZ_FNAS01000002.1"/>
</dbReference>
<proteinExistence type="predicted"/>
<evidence type="ECO:0008006" key="3">
    <source>
        <dbReference type="Google" id="ProtNLM"/>
    </source>
</evidence>
<name>A0A1G6ZS32_9FLAO</name>
<dbReference type="Proteomes" id="UP000198517">
    <property type="component" value="Unassembled WGS sequence"/>
</dbReference>
<gene>
    <name evidence="1" type="ORF">SAMN05421544_102185</name>
</gene>
<keyword evidence="2" id="KW-1185">Reference proteome</keyword>
<dbReference type="OrthoDB" id="1270723at2"/>
<evidence type="ECO:0000313" key="2">
    <source>
        <dbReference type="Proteomes" id="UP000198517"/>
    </source>
</evidence>
<evidence type="ECO:0000313" key="1">
    <source>
        <dbReference type="EMBL" id="SDE05331.1"/>
    </source>
</evidence>
<dbReference type="InterPro" id="IPR047690">
    <property type="entry name" value="IPExxxVDY_fam"/>
</dbReference>
<protein>
    <recommendedName>
        <fullName evidence="3">IPExxxVDY family protein</fullName>
    </recommendedName>
</protein>
<organism evidence="1 2">
    <name type="scientific">Riemerella columbipharyngis</name>
    <dbReference type="NCBI Taxonomy" id="1071918"/>
    <lineage>
        <taxon>Bacteria</taxon>
        <taxon>Pseudomonadati</taxon>
        <taxon>Bacteroidota</taxon>
        <taxon>Flavobacteriia</taxon>
        <taxon>Flavobacteriales</taxon>
        <taxon>Weeksellaceae</taxon>
        <taxon>Riemerella</taxon>
    </lineage>
</organism>
<accession>A0A1G6ZS32</accession>
<dbReference type="STRING" id="1071918.SAMN05421544_102185"/>